<name>A0A937DJ02_9BACT</name>
<protein>
    <submittedName>
        <fullName evidence="3">SPOR domain-containing protein</fullName>
    </submittedName>
</protein>
<feature type="region of interest" description="Disordered" evidence="1">
    <location>
        <begin position="24"/>
        <end position="57"/>
    </location>
</feature>
<organism evidence="3 4">
    <name type="scientific">Marivirga atlantica</name>
    <dbReference type="NCBI Taxonomy" id="1548457"/>
    <lineage>
        <taxon>Bacteria</taxon>
        <taxon>Pseudomonadati</taxon>
        <taxon>Bacteroidota</taxon>
        <taxon>Cytophagia</taxon>
        <taxon>Cytophagales</taxon>
        <taxon>Marivirgaceae</taxon>
        <taxon>Marivirga</taxon>
    </lineage>
</organism>
<dbReference type="Proteomes" id="UP000642920">
    <property type="component" value="Unassembled WGS sequence"/>
</dbReference>
<gene>
    <name evidence="3" type="ORF">JKP34_03785</name>
</gene>
<keyword evidence="4" id="KW-1185">Reference proteome</keyword>
<comment type="caution">
    <text evidence="3">The sequence shown here is derived from an EMBL/GenBank/DDBJ whole genome shotgun (WGS) entry which is preliminary data.</text>
</comment>
<evidence type="ECO:0000313" key="4">
    <source>
        <dbReference type="Proteomes" id="UP000642920"/>
    </source>
</evidence>
<accession>A0A937DJ02</accession>
<dbReference type="InterPro" id="IPR007730">
    <property type="entry name" value="SPOR-like_dom"/>
</dbReference>
<dbReference type="EMBL" id="JAERQG010000001">
    <property type="protein sequence ID" value="MBL0764359.1"/>
    <property type="molecule type" value="Genomic_DNA"/>
</dbReference>
<reference evidence="3" key="1">
    <citation type="submission" date="2021-01" db="EMBL/GenBank/DDBJ databases">
        <title>Marivirga sp. nov., isolated from intertidal surface sediments.</title>
        <authorList>
            <person name="Zhang M."/>
        </authorList>
    </citation>
    <scope>NUCLEOTIDE SEQUENCE</scope>
    <source>
        <strain evidence="3">SM1354</strain>
    </source>
</reference>
<dbReference type="PROSITE" id="PS51257">
    <property type="entry name" value="PROKAR_LIPOPROTEIN"/>
    <property type="match status" value="1"/>
</dbReference>
<dbReference type="AlphaFoldDB" id="A0A937DJ02"/>
<dbReference type="Pfam" id="PF05036">
    <property type="entry name" value="SPOR"/>
    <property type="match status" value="1"/>
</dbReference>
<proteinExistence type="predicted"/>
<dbReference type="Gene3D" id="3.30.70.1070">
    <property type="entry name" value="Sporulation related repeat"/>
    <property type="match status" value="1"/>
</dbReference>
<evidence type="ECO:0000259" key="2">
    <source>
        <dbReference type="PROSITE" id="PS51724"/>
    </source>
</evidence>
<feature type="compositionally biased region" description="Low complexity" evidence="1">
    <location>
        <begin position="26"/>
        <end position="37"/>
    </location>
</feature>
<feature type="compositionally biased region" description="Basic and acidic residues" evidence="1">
    <location>
        <begin position="41"/>
        <end position="57"/>
    </location>
</feature>
<dbReference type="GO" id="GO:0042834">
    <property type="term" value="F:peptidoglycan binding"/>
    <property type="evidence" value="ECO:0007669"/>
    <property type="project" value="InterPro"/>
</dbReference>
<evidence type="ECO:0000313" key="3">
    <source>
        <dbReference type="EMBL" id="MBL0764359.1"/>
    </source>
</evidence>
<sequence length="171" mass="18998">MNKIRIASYILVGNIMAYACVPTPQSSSGGKASLSYSEDLSEYRPKPENLEEKRAATPFRETSEDYLAKSDVTGLLNAKLDTLAENNKAIRSVSGLTIQIYSGSSSDLAYQARDTAITVLPEIRTRVEYNQPIYKVRVGKFTEKLEAQRTLLKLKPKFPNAISVPTTIYIN</sequence>
<evidence type="ECO:0000256" key="1">
    <source>
        <dbReference type="SAM" id="MobiDB-lite"/>
    </source>
</evidence>
<dbReference type="PROSITE" id="PS51724">
    <property type="entry name" value="SPOR"/>
    <property type="match status" value="1"/>
</dbReference>
<feature type="domain" description="SPOR" evidence="2">
    <location>
        <begin position="90"/>
        <end position="168"/>
    </location>
</feature>
<dbReference type="InterPro" id="IPR036680">
    <property type="entry name" value="SPOR-like_sf"/>
</dbReference>
<dbReference type="RefSeq" id="WP_201917863.1">
    <property type="nucleotide sequence ID" value="NZ_JAERQG010000001.1"/>
</dbReference>